<evidence type="ECO:0000256" key="4">
    <source>
        <dbReference type="ARBA" id="ARBA00022679"/>
    </source>
</evidence>
<dbReference type="InterPro" id="IPR002659">
    <property type="entry name" value="Glyco_trans_31"/>
</dbReference>
<keyword evidence="4" id="KW-0808">Transferase</keyword>
<keyword evidence="12" id="KW-1185">Reference proteome</keyword>
<name>A0A8H7U934_MORIS</name>
<accession>A0A8H7U934</accession>
<reference evidence="11" key="1">
    <citation type="submission" date="2020-12" db="EMBL/GenBank/DDBJ databases">
        <title>Metabolic potential, ecology and presence of endohyphal bacteria is reflected in genomic diversity of Mucoromycotina.</title>
        <authorList>
            <person name="Muszewska A."/>
            <person name="Okrasinska A."/>
            <person name="Steczkiewicz K."/>
            <person name="Drgas O."/>
            <person name="Orlowska M."/>
            <person name="Perlinska-Lenart U."/>
            <person name="Aleksandrzak-Piekarczyk T."/>
            <person name="Szatraj K."/>
            <person name="Zielenkiewicz U."/>
            <person name="Pilsyk S."/>
            <person name="Malc E."/>
            <person name="Mieczkowski P."/>
            <person name="Kruszewska J.S."/>
            <person name="Biernat P."/>
            <person name="Pawlowska J."/>
        </authorList>
    </citation>
    <scope>NUCLEOTIDE SEQUENCE</scope>
    <source>
        <strain evidence="11">WA0000067209</strain>
    </source>
</reference>
<evidence type="ECO:0000256" key="9">
    <source>
        <dbReference type="ARBA" id="ARBA00023136"/>
    </source>
</evidence>
<keyword evidence="6" id="KW-0735">Signal-anchor</keyword>
<keyword evidence="8 10" id="KW-0333">Golgi apparatus</keyword>
<dbReference type="EC" id="2.4.1.-" evidence="10"/>
<organism evidence="11 12">
    <name type="scientific">Mortierella isabellina</name>
    <name type="common">Filamentous fungus</name>
    <name type="synonym">Umbelopsis isabellina</name>
    <dbReference type="NCBI Taxonomy" id="91625"/>
    <lineage>
        <taxon>Eukaryota</taxon>
        <taxon>Fungi</taxon>
        <taxon>Fungi incertae sedis</taxon>
        <taxon>Mucoromycota</taxon>
        <taxon>Mucoromycotina</taxon>
        <taxon>Umbelopsidomycetes</taxon>
        <taxon>Umbelopsidales</taxon>
        <taxon>Umbelopsidaceae</taxon>
        <taxon>Umbelopsis</taxon>
    </lineage>
</organism>
<dbReference type="GO" id="GO:0016758">
    <property type="term" value="F:hexosyltransferase activity"/>
    <property type="evidence" value="ECO:0007669"/>
    <property type="project" value="InterPro"/>
</dbReference>
<comment type="subcellular location">
    <subcellularLocation>
        <location evidence="1 10">Golgi apparatus membrane</location>
        <topology evidence="1 10">Single-pass type II membrane protein</topology>
    </subcellularLocation>
</comment>
<dbReference type="EMBL" id="JAEPQZ010000013">
    <property type="protein sequence ID" value="KAG2174185.1"/>
    <property type="molecule type" value="Genomic_DNA"/>
</dbReference>
<gene>
    <name evidence="11" type="ORF">INT43_004206</name>
</gene>
<evidence type="ECO:0000313" key="11">
    <source>
        <dbReference type="EMBL" id="KAG2174185.1"/>
    </source>
</evidence>
<evidence type="ECO:0000313" key="12">
    <source>
        <dbReference type="Proteomes" id="UP000654370"/>
    </source>
</evidence>
<proteinExistence type="inferred from homology"/>
<sequence>MRFILLSFVLTSVIVYYAYLGYLLNLPNLGRPVIWKRYCDRQPPDPTLDPVNIFVGVLTMDTKFDRRQMIRDTYLMYKPDNVIFKFVMGRPSHDPAVLTKLEKEYQQYGDLMFLDIEENMNEGKTYEYFRYMAETYNSTGLDYVFKADDDSYIRLDRLEIDMRNQDRKMLYWGYLVGDTFMGGECYGLSFDLVKWVSTSHTAQRYKSGHEDSQVQKWFKWASIDSKVNYAVRNCYIYDDPESDSVYARPLTNDSRTMVVHNLKRNDRFMAIHQQLP</sequence>
<evidence type="ECO:0000256" key="5">
    <source>
        <dbReference type="ARBA" id="ARBA00022692"/>
    </source>
</evidence>
<evidence type="ECO:0000256" key="1">
    <source>
        <dbReference type="ARBA" id="ARBA00004323"/>
    </source>
</evidence>
<dbReference type="OrthoDB" id="2139606at2759"/>
<protein>
    <recommendedName>
        <fullName evidence="10">Hexosyltransferase</fullName>
        <ecNumber evidence="10">2.4.1.-</ecNumber>
    </recommendedName>
</protein>
<keyword evidence="7" id="KW-1133">Transmembrane helix</keyword>
<evidence type="ECO:0000256" key="10">
    <source>
        <dbReference type="RuleBase" id="RU363063"/>
    </source>
</evidence>
<keyword evidence="3 10" id="KW-0328">Glycosyltransferase</keyword>
<evidence type="ECO:0000256" key="8">
    <source>
        <dbReference type="ARBA" id="ARBA00023034"/>
    </source>
</evidence>
<dbReference type="AlphaFoldDB" id="A0A8H7U934"/>
<evidence type="ECO:0000256" key="3">
    <source>
        <dbReference type="ARBA" id="ARBA00022676"/>
    </source>
</evidence>
<comment type="caution">
    <text evidence="11">The sequence shown here is derived from an EMBL/GenBank/DDBJ whole genome shotgun (WGS) entry which is preliminary data.</text>
</comment>
<keyword evidence="5" id="KW-0812">Transmembrane</keyword>
<evidence type="ECO:0000256" key="6">
    <source>
        <dbReference type="ARBA" id="ARBA00022968"/>
    </source>
</evidence>
<evidence type="ECO:0000256" key="7">
    <source>
        <dbReference type="ARBA" id="ARBA00022989"/>
    </source>
</evidence>
<dbReference type="PANTHER" id="PTHR11214:SF333">
    <property type="entry name" value="GLYCOSYLTRANSFERASE FAMILY 31 PROTEIN"/>
    <property type="match status" value="1"/>
</dbReference>
<evidence type="ECO:0000256" key="2">
    <source>
        <dbReference type="ARBA" id="ARBA00008661"/>
    </source>
</evidence>
<dbReference type="Pfam" id="PF01762">
    <property type="entry name" value="Galactosyl_T"/>
    <property type="match status" value="1"/>
</dbReference>
<dbReference type="Proteomes" id="UP000654370">
    <property type="component" value="Unassembled WGS sequence"/>
</dbReference>
<comment type="similarity">
    <text evidence="2 10">Belongs to the glycosyltransferase 31 family.</text>
</comment>
<keyword evidence="9" id="KW-0472">Membrane</keyword>
<dbReference type="GO" id="GO:0000139">
    <property type="term" value="C:Golgi membrane"/>
    <property type="evidence" value="ECO:0007669"/>
    <property type="project" value="UniProtKB-SubCell"/>
</dbReference>
<dbReference type="Gene3D" id="3.90.550.50">
    <property type="match status" value="1"/>
</dbReference>
<dbReference type="GO" id="GO:0051072">
    <property type="term" value="P:4,6-pyruvylated galactose residue biosynthetic process"/>
    <property type="evidence" value="ECO:0007669"/>
    <property type="project" value="TreeGrafter"/>
</dbReference>
<dbReference type="PANTHER" id="PTHR11214">
    <property type="entry name" value="BETA-1,3-N-ACETYLGLUCOSAMINYLTRANSFERASE"/>
    <property type="match status" value="1"/>
</dbReference>